<evidence type="ECO:0000313" key="2">
    <source>
        <dbReference type="EMBL" id="CAA9405961.1"/>
    </source>
</evidence>
<organism evidence="2">
    <name type="scientific">uncultured Rubrobacteraceae bacterium</name>
    <dbReference type="NCBI Taxonomy" id="349277"/>
    <lineage>
        <taxon>Bacteria</taxon>
        <taxon>Bacillati</taxon>
        <taxon>Actinomycetota</taxon>
        <taxon>Rubrobacteria</taxon>
        <taxon>Rubrobacterales</taxon>
        <taxon>Rubrobacteraceae</taxon>
        <taxon>environmental samples</taxon>
    </lineage>
</organism>
<reference evidence="2" key="1">
    <citation type="submission" date="2020-02" db="EMBL/GenBank/DDBJ databases">
        <authorList>
            <person name="Meier V. D."/>
        </authorList>
    </citation>
    <scope>NUCLEOTIDE SEQUENCE</scope>
    <source>
        <strain evidence="2">AVDCRST_MAG82</strain>
    </source>
</reference>
<proteinExistence type="predicted"/>
<feature type="compositionally biased region" description="Basic and acidic residues" evidence="1">
    <location>
        <begin position="39"/>
        <end position="54"/>
    </location>
</feature>
<feature type="non-terminal residue" evidence="2">
    <location>
        <position position="99"/>
    </location>
</feature>
<evidence type="ECO:0000256" key="1">
    <source>
        <dbReference type="SAM" id="MobiDB-lite"/>
    </source>
</evidence>
<accession>A0A6J4PBZ4</accession>
<feature type="compositionally biased region" description="Basic and acidic residues" evidence="1">
    <location>
        <begin position="84"/>
        <end position="99"/>
    </location>
</feature>
<name>A0A6J4PBZ4_9ACTN</name>
<dbReference type="AlphaFoldDB" id="A0A6J4PBZ4"/>
<gene>
    <name evidence="2" type="ORF">AVDCRST_MAG82-475</name>
</gene>
<dbReference type="EMBL" id="CADCVA010000067">
    <property type="protein sequence ID" value="CAA9405961.1"/>
    <property type="molecule type" value="Genomic_DNA"/>
</dbReference>
<protein>
    <submittedName>
        <fullName evidence="2">Nitrile hydratase beta subunit</fullName>
    </submittedName>
</protein>
<feature type="compositionally biased region" description="Basic residues" evidence="1">
    <location>
        <begin position="8"/>
        <end position="17"/>
    </location>
</feature>
<feature type="non-terminal residue" evidence="2">
    <location>
        <position position="1"/>
    </location>
</feature>
<sequence length="99" mass="11109">GRGPRPGRLSRRSHRQGSARGRGLGAPRRRHQLSARSKGPPDHRRAPQGHREPGRLPGPLILRTLGGRHRETPRREGRSHRRGDRREGGRDRAPLGRAV</sequence>
<feature type="region of interest" description="Disordered" evidence="1">
    <location>
        <begin position="1"/>
        <end position="99"/>
    </location>
</feature>